<evidence type="ECO:0000256" key="2">
    <source>
        <dbReference type="ARBA" id="ARBA00001326"/>
    </source>
</evidence>
<keyword evidence="10" id="KW-0808">Transferase</keyword>
<dbReference type="InterPro" id="IPR039763">
    <property type="entry name" value="ARMT1"/>
</dbReference>
<evidence type="ECO:0000256" key="1">
    <source>
        <dbReference type="ARBA" id="ARBA00000807"/>
    </source>
</evidence>
<gene>
    <name evidence="12" type="ORF">CLODIP_2_CD08613</name>
</gene>
<name>A0A8S1DS37_9INSE</name>
<dbReference type="Gene3D" id="3.40.50.10880">
    <property type="entry name" value="Uncharacterised protein PF01937, DUF89, domain 3"/>
    <property type="match status" value="1"/>
</dbReference>
<keyword evidence="10" id="KW-0489">Methyltransferase</keyword>
<dbReference type="EC" id="2.1.1.-" evidence="10"/>
<keyword evidence="6 10" id="KW-0378">Hydrolase</keyword>
<dbReference type="GO" id="GO:0016791">
    <property type="term" value="F:phosphatase activity"/>
    <property type="evidence" value="ECO:0007669"/>
    <property type="project" value="TreeGrafter"/>
</dbReference>
<dbReference type="GO" id="GO:0005634">
    <property type="term" value="C:nucleus"/>
    <property type="evidence" value="ECO:0007669"/>
    <property type="project" value="TreeGrafter"/>
</dbReference>
<keyword evidence="4" id="KW-0533">Nickel</keyword>
<keyword evidence="13" id="KW-1185">Reference proteome</keyword>
<comment type="domain">
    <text evidence="10">Subfamily III proteins have a conserved RTxK motif about 40-50 residues from the C-terminus; the threonine may be replaced by serine or cysteine.</text>
</comment>
<proteinExistence type="inferred from homology"/>
<evidence type="ECO:0000259" key="11">
    <source>
        <dbReference type="Pfam" id="PF01937"/>
    </source>
</evidence>
<comment type="catalytic activity">
    <reaction evidence="2 10">
        <text>beta-D-fructose 1-phosphate + H2O = D-fructose + phosphate</text>
        <dbReference type="Rhea" id="RHEA:35603"/>
        <dbReference type="ChEBI" id="CHEBI:15377"/>
        <dbReference type="ChEBI" id="CHEBI:37721"/>
        <dbReference type="ChEBI" id="CHEBI:43474"/>
        <dbReference type="ChEBI" id="CHEBI:138881"/>
    </reaction>
</comment>
<evidence type="ECO:0000256" key="6">
    <source>
        <dbReference type="ARBA" id="ARBA00022801"/>
    </source>
</evidence>
<evidence type="ECO:0000256" key="4">
    <source>
        <dbReference type="ARBA" id="ARBA00022596"/>
    </source>
</evidence>
<comment type="similarity">
    <text evidence="3 10">Belongs to the damage-control phosphatase family. Sugar phosphate phosphatase III subfamily.</text>
</comment>
<dbReference type="GO" id="GO:0051998">
    <property type="term" value="F:protein carboxyl O-methyltransferase activity"/>
    <property type="evidence" value="ECO:0007669"/>
    <property type="project" value="UniProtKB-UniRule"/>
</dbReference>
<accession>A0A8S1DS37</accession>
<dbReference type="Proteomes" id="UP000494165">
    <property type="component" value="Unassembled WGS sequence"/>
</dbReference>
<dbReference type="PANTHER" id="PTHR12260:SF6">
    <property type="entry name" value="DAMAGE-CONTROL PHOSPHATASE ARMT1"/>
    <property type="match status" value="1"/>
</dbReference>
<dbReference type="EMBL" id="CADEPI010000295">
    <property type="protein sequence ID" value="CAB3383107.1"/>
    <property type="molecule type" value="Genomic_DNA"/>
</dbReference>
<dbReference type="EC" id="3.1.3.-" evidence="10"/>
<dbReference type="Pfam" id="PF01937">
    <property type="entry name" value="ARMT1-like_dom"/>
    <property type="match status" value="1"/>
</dbReference>
<evidence type="ECO:0000256" key="8">
    <source>
        <dbReference type="ARBA" id="ARBA00045980"/>
    </source>
</evidence>
<evidence type="ECO:0000313" key="12">
    <source>
        <dbReference type="EMBL" id="CAB3383107.1"/>
    </source>
</evidence>
<dbReference type="AlphaFoldDB" id="A0A8S1DS37"/>
<evidence type="ECO:0000256" key="9">
    <source>
        <dbReference type="ARBA" id="ARBA00048809"/>
    </source>
</evidence>
<evidence type="ECO:0000256" key="10">
    <source>
        <dbReference type="RuleBase" id="RU367030"/>
    </source>
</evidence>
<dbReference type="InterPro" id="IPR002791">
    <property type="entry name" value="ARMT1-like_metal-bd"/>
</dbReference>
<keyword evidence="7 10" id="KW-0464">Manganese</keyword>
<dbReference type="OrthoDB" id="541375at2759"/>
<dbReference type="SUPFAM" id="SSF111321">
    <property type="entry name" value="AF1104-like"/>
    <property type="match status" value="1"/>
</dbReference>
<evidence type="ECO:0000256" key="3">
    <source>
        <dbReference type="ARBA" id="ARBA00009519"/>
    </source>
</evidence>
<dbReference type="Gene3D" id="1.20.930.60">
    <property type="match status" value="1"/>
</dbReference>
<comment type="caution">
    <text evidence="12">The sequence shown here is derived from an EMBL/GenBank/DDBJ whole genome shotgun (WGS) entry which is preliminary data.</text>
</comment>
<evidence type="ECO:0000256" key="7">
    <source>
        <dbReference type="ARBA" id="ARBA00023211"/>
    </source>
</evidence>
<dbReference type="PANTHER" id="PTHR12260">
    <property type="entry name" value="DAMAGE-CONTROL PHOSPHATASE ARMT1"/>
    <property type="match status" value="1"/>
</dbReference>
<comment type="catalytic activity">
    <reaction evidence="9 10">
        <text>beta-D-fructose 6-phosphate = dihydroxyacetone + D-glyceraldehyde 3-phosphate</text>
        <dbReference type="Rhea" id="RHEA:28002"/>
        <dbReference type="ChEBI" id="CHEBI:16016"/>
        <dbReference type="ChEBI" id="CHEBI:57634"/>
        <dbReference type="ChEBI" id="CHEBI:59776"/>
    </reaction>
</comment>
<dbReference type="GO" id="GO:0032259">
    <property type="term" value="P:methylation"/>
    <property type="evidence" value="ECO:0007669"/>
    <property type="project" value="UniProtKB-KW"/>
</dbReference>
<organism evidence="12 13">
    <name type="scientific">Cloeon dipterum</name>
    <dbReference type="NCBI Taxonomy" id="197152"/>
    <lineage>
        <taxon>Eukaryota</taxon>
        <taxon>Metazoa</taxon>
        <taxon>Ecdysozoa</taxon>
        <taxon>Arthropoda</taxon>
        <taxon>Hexapoda</taxon>
        <taxon>Insecta</taxon>
        <taxon>Pterygota</taxon>
        <taxon>Palaeoptera</taxon>
        <taxon>Ephemeroptera</taxon>
        <taxon>Pisciforma</taxon>
        <taxon>Baetidae</taxon>
        <taxon>Cloeon</taxon>
    </lineage>
</organism>
<comment type="catalytic activity">
    <reaction evidence="1 10">
        <text>L-glutamyl-[protein] + S-adenosyl-L-methionine = [protein]-L-glutamate 5-O-methyl ester + S-adenosyl-L-homocysteine</text>
        <dbReference type="Rhea" id="RHEA:24452"/>
        <dbReference type="Rhea" id="RHEA-COMP:10208"/>
        <dbReference type="Rhea" id="RHEA-COMP:10311"/>
        <dbReference type="ChEBI" id="CHEBI:29973"/>
        <dbReference type="ChEBI" id="CHEBI:57856"/>
        <dbReference type="ChEBI" id="CHEBI:59789"/>
        <dbReference type="ChEBI" id="CHEBI:82795"/>
    </reaction>
</comment>
<sequence length="432" mass="48849">MSDESSAVFNDKSLDEPTPAGAPLTAKYKRSFAYDTIKDRLPIIITKIVDHLYRDKNKIIEQFGEETREDIKSLIGSFSKLRNELQTNKPLVPITLGDDADLWNSCVQGGKWFDSPWLLVECYLYRRMRDNIAQSPSLSDFDQFSEQKKSGFAASMPAMKALEAHLNGFISDEPLPDLGKEQFFQLLKVSLWGNKCDMSLSGGEQRHQNLDPIKQLAALEENILCNHLENAWAKILKLNGNSSAIIDIVLDNAGFELFTDLCFADFLVNRQLVSTVRFHAKNMPWFVSDATPMDLFWSLEYLEDHIPELGLRWRSHVHSGRWVLHPSSKSSFWTLPHAFAKMKEVDPDLFNLLSSSGLVIFKGDLNYRKLVGDLNWDPETQLSTALEGCPKPLLALRTLKADVVVGLEKSVIAKMTGNWMVSGEYAVIQLCD</sequence>
<dbReference type="InterPro" id="IPR036075">
    <property type="entry name" value="ARMT-1-like_metal-bd_sf"/>
</dbReference>
<protein>
    <recommendedName>
        <fullName evidence="10">Sugar phosphate phosphatase</fullName>
        <ecNumber evidence="10">2.1.1.-</ecNumber>
        <ecNumber evidence="10">3.1.3.-</ecNumber>
    </recommendedName>
</protein>
<feature type="domain" description="Damage-control phosphatase ARMT1-like metal-binding" evidence="11">
    <location>
        <begin position="36"/>
        <end position="408"/>
    </location>
</feature>
<reference evidence="12 13" key="1">
    <citation type="submission" date="2020-04" db="EMBL/GenBank/DDBJ databases">
        <authorList>
            <person name="Alioto T."/>
            <person name="Alioto T."/>
            <person name="Gomez Garrido J."/>
        </authorList>
    </citation>
    <scope>NUCLEOTIDE SEQUENCE [LARGE SCALE GENOMIC DNA]</scope>
</reference>
<comment type="function">
    <text evidence="8 10">Metal-dependent phosphatase that shows phosphatase activity against several substrates, including fructose-1-phosphate and fructose-6-phosphate. Its preference for fructose-1-phosphate, a strong glycating agent that causes DNA damage rather than a canonical yeast metabolite, suggests a damage-control function in hexose phosphate metabolism. Has also been shown to have O-methyltransferase activity that methylates glutamate residues of target proteins to form gamma-glutamyl methyl ester residues. Possibly methylates PCNA, suggesting it is involved in the DNA damage response.</text>
</comment>
<evidence type="ECO:0000256" key="5">
    <source>
        <dbReference type="ARBA" id="ARBA00022723"/>
    </source>
</evidence>
<keyword evidence="5 10" id="KW-0479">Metal-binding</keyword>
<dbReference type="GO" id="GO:0006974">
    <property type="term" value="P:DNA damage response"/>
    <property type="evidence" value="ECO:0007669"/>
    <property type="project" value="TreeGrafter"/>
</dbReference>
<comment type="cofactor">
    <cofactor evidence="10">
        <name>Mn(2+)</name>
        <dbReference type="ChEBI" id="CHEBI:29035"/>
    </cofactor>
    <cofactor evidence="10">
        <name>Ni(2+)</name>
        <dbReference type="ChEBI" id="CHEBI:49786"/>
    </cofactor>
</comment>
<dbReference type="GO" id="GO:0046872">
    <property type="term" value="F:metal ion binding"/>
    <property type="evidence" value="ECO:0007669"/>
    <property type="project" value="UniProtKB-UniRule"/>
</dbReference>
<evidence type="ECO:0000313" key="13">
    <source>
        <dbReference type="Proteomes" id="UP000494165"/>
    </source>
</evidence>